<sequence>MNYSINFKKIFYVLVTMLAMMCMSIVPAQAAAGRKLITKNVKSTQYWSTYTITYSVNATAGLTYNNSNNITAISDLSFSGHSYTVNPVASGGVTCTLTTRQKSKTYSGTTATYVMTLTRNVMGVYVDNVDYTLTYRTSDAGTPYSLEKDEFLVLVDVEEGEPYNIQILE</sequence>
<evidence type="ECO:0000256" key="1">
    <source>
        <dbReference type="SAM" id="SignalP"/>
    </source>
</evidence>
<name>A0A7X2N3V2_9FIRM</name>
<dbReference type="AlphaFoldDB" id="A0A7X2N3V2"/>
<comment type="caution">
    <text evidence="2">The sequence shown here is derived from an EMBL/GenBank/DDBJ whole genome shotgun (WGS) entry which is preliminary data.</text>
</comment>
<evidence type="ECO:0000313" key="2">
    <source>
        <dbReference type="EMBL" id="MSS01975.1"/>
    </source>
</evidence>
<feature type="signal peptide" evidence="1">
    <location>
        <begin position="1"/>
        <end position="30"/>
    </location>
</feature>
<evidence type="ECO:0000313" key="3">
    <source>
        <dbReference type="Proteomes" id="UP000470082"/>
    </source>
</evidence>
<dbReference type="EMBL" id="VUMM01000016">
    <property type="protein sequence ID" value="MSS01975.1"/>
    <property type="molecule type" value="Genomic_DNA"/>
</dbReference>
<protein>
    <submittedName>
        <fullName evidence="2">Uncharacterized protein</fullName>
    </submittedName>
</protein>
<gene>
    <name evidence="2" type="ORF">FYJ50_07705</name>
</gene>
<feature type="chain" id="PRO_5031262305" evidence="1">
    <location>
        <begin position="31"/>
        <end position="169"/>
    </location>
</feature>
<keyword evidence="3" id="KW-1185">Reference proteome</keyword>
<keyword evidence="1" id="KW-0732">Signal</keyword>
<dbReference type="RefSeq" id="WP_154460744.1">
    <property type="nucleotide sequence ID" value="NZ_VUMM01000016.1"/>
</dbReference>
<organism evidence="2 3">
    <name type="scientific">Floccifex porci</name>
    <dbReference type="NCBI Taxonomy" id="2606629"/>
    <lineage>
        <taxon>Bacteria</taxon>
        <taxon>Bacillati</taxon>
        <taxon>Bacillota</taxon>
        <taxon>Erysipelotrichia</taxon>
        <taxon>Erysipelotrichales</taxon>
        <taxon>Erysipelotrichaceae</taxon>
        <taxon>Floccifex</taxon>
    </lineage>
</organism>
<proteinExistence type="predicted"/>
<accession>A0A7X2N3V2</accession>
<dbReference type="Proteomes" id="UP000470082">
    <property type="component" value="Unassembled WGS sequence"/>
</dbReference>
<reference evidence="2 3" key="1">
    <citation type="submission" date="2019-08" db="EMBL/GenBank/DDBJ databases">
        <title>In-depth cultivation of the pig gut microbiome towards novel bacterial diversity and tailored functional studies.</title>
        <authorList>
            <person name="Wylensek D."/>
            <person name="Hitch T.C.A."/>
            <person name="Clavel T."/>
        </authorList>
    </citation>
    <scope>NUCLEOTIDE SEQUENCE [LARGE SCALE GENOMIC DNA]</scope>
    <source>
        <strain evidence="2 3">LKV-178-WT-2G</strain>
    </source>
</reference>